<accession>A0ABW8M948</accession>
<reference evidence="2 3" key="1">
    <citation type="submission" date="2024-10" db="EMBL/GenBank/DDBJ databases">
        <authorList>
            <person name="Deangelis K."/>
            <person name="Huntemann M."/>
            <person name="Clum A."/>
            <person name="Wang J."/>
            <person name="Palaniappan K."/>
            <person name="Ritter S."/>
            <person name="Chen I.-M."/>
            <person name="Stamatis D."/>
            <person name="Reddy T."/>
            <person name="O'Malley R."/>
            <person name="Daum C."/>
            <person name="Ng V."/>
            <person name="Ivanova N."/>
            <person name="Kyrpides N."/>
            <person name="Woyke T."/>
        </authorList>
    </citation>
    <scope>NUCLEOTIDE SEQUENCE [LARGE SCALE GENOMIC DNA]</scope>
    <source>
        <strain evidence="2 3">GAS97</strain>
    </source>
</reference>
<name>A0ABW8M948_9BURK</name>
<dbReference type="EMBL" id="JBIYDN010000001">
    <property type="protein sequence ID" value="MFK4440183.1"/>
    <property type="molecule type" value="Genomic_DNA"/>
</dbReference>
<proteinExistence type="predicted"/>
<evidence type="ECO:0000313" key="2">
    <source>
        <dbReference type="EMBL" id="MFK4440183.1"/>
    </source>
</evidence>
<protein>
    <submittedName>
        <fullName evidence="2">Uncharacterized protein</fullName>
    </submittedName>
</protein>
<comment type="caution">
    <text evidence="2">The sequence shown here is derived from an EMBL/GenBank/DDBJ whole genome shotgun (WGS) entry which is preliminary data.</text>
</comment>
<evidence type="ECO:0000256" key="1">
    <source>
        <dbReference type="SAM" id="MobiDB-lite"/>
    </source>
</evidence>
<dbReference type="Proteomes" id="UP001620514">
    <property type="component" value="Unassembled WGS sequence"/>
</dbReference>
<sequence>MARPSVLPELGPLRHQRNFSPKRTSRQTLAYQTKTEPEGSVSHLHYAVQSNRNHAENEDPQPQVLVAFGFLITNCAPFRSSL</sequence>
<reference evidence="2 3" key="2">
    <citation type="submission" date="2024-11" db="EMBL/GenBank/DDBJ databases">
        <title>Using genomics to understand microbial adaptation to soil warming.</title>
        <authorList>
            <person name="Deangelis K.M. PhD."/>
        </authorList>
    </citation>
    <scope>NUCLEOTIDE SEQUENCE [LARGE SCALE GENOMIC DNA]</scope>
    <source>
        <strain evidence="2 3">GAS97</strain>
    </source>
</reference>
<feature type="compositionally biased region" description="Polar residues" evidence="1">
    <location>
        <begin position="18"/>
        <end position="34"/>
    </location>
</feature>
<feature type="region of interest" description="Disordered" evidence="1">
    <location>
        <begin position="1"/>
        <end position="41"/>
    </location>
</feature>
<evidence type="ECO:0000313" key="3">
    <source>
        <dbReference type="Proteomes" id="UP001620514"/>
    </source>
</evidence>
<keyword evidence="3" id="KW-1185">Reference proteome</keyword>
<organism evidence="2 3">
    <name type="scientific">Caballeronia udeis</name>
    <dbReference type="NCBI Taxonomy" id="1232866"/>
    <lineage>
        <taxon>Bacteria</taxon>
        <taxon>Pseudomonadati</taxon>
        <taxon>Pseudomonadota</taxon>
        <taxon>Betaproteobacteria</taxon>
        <taxon>Burkholderiales</taxon>
        <taxon>Burkholderiaceae</taxon>
        <taxon>Caballeronia</taxon>
    </lineage>
</organism>
<gene>
    <name evidence="2" type="ORF">ABH943_000183</name>
</gene>